<organism evidence="2 3">
    <name type="scientific">Ascobolus immersus RN42</name>
    <dbReference type="NCBI Taxonomy" id="1160509"/>
    <lineage>
        <taxon>Eukaryota</taxon>
        <taxon>Fungi</taxon>
        <taxon>Dikarya</taxon>
        <taxon>Ascomycota</taxon>
        <taxon>Pezizomycotina</taxon>
        <taxon>Pezizomycetes</taxon>
        <taxon>Pezizales</taxon>
        <taxon>Ascobolaceae</taxon>
        <taxon>Ascobolus</taxon>
    </lineage>
</organism>
<gene>
    <name evidence="2" type="ORF">BJ508DRAFT_361915</name>
</gene>
<evidence type="ECO:0000313" key="3">
    <source>
        <dbReference type="Proteomes" id="UP000275078"/>
    </source>
</evidence>
<accession>A0A3N4I791</accession>
<reference evidence="2 3" key="1">
    <citation type="journal article" date="2018" name="Nat. Ecol. Evol.">
        <title>Pezizomycetes genomes reveal the molecular basis of ectomycorrhizal truffle lifestyle.</title>
        <authorList>
            <person name="Murat C."/>
            <person name="Payen T."/>
            <person name="Noel B."/>
            <person name="Kuo A."/>
            <person name="Morin E."/>
            <person name="Chen J."/>
            <person name="Kohler A."/>
            <person name="Krizsan K."/>
            <person name="Balestrini R."/>
            <person name="Da Silva C."/>
            <person name="Montanini B."/>
            <person name="Hainaut M."/>
            <person name="Levati E."/>
            <person name="Barry K.W."/>
            <person name="Belfiori B."/>
            <person name="Cichocki N."/>
            <person name="Clum A."/>
            <person name="Dockter R.B."/>
            <person name="Fauchery L."/>
            <person name="Guy J."/>
            <person name="Iotti M."/>
            <person name="Le Tacon F."/>
            <person name="Lindquist E.A."/>
            <person name="Lipzen A."/>
            <person name="Malagnac F."/>
            <person name="Mello A."/>
            <person name="Molinier V."/>
            <person name="Miyauchi S."/>
            <person name="Poulain J."/>
            <person name="Riccioni C."/>
            <person name="Rubini A."/>
            <person name="Sitrit Y."/>
            <person name="Splivallo R."/>
            <person name="Traeger S."/>
            <person name="Wang M."/>
            <person name="Zifcakova L."/>
            <person name="Wipf D."/>
            <person name="Zambonelli A."/>
            <person name="Paolocci F."/>
            <person name="Nowrousian M."/>
            <person name="Ottonello S."/>
            <person name="Baldrian P."/>
            <person name="Spatafora J.W."/>
            <person name="Henrissat B."/>
            <person name="Nagy L.G."/>
            <person name="Aury J.M."/>
            <person name="Wincker P."/>
            <person name="Grigoriev I.V."/>
            <person name="Bonfante P."/>
            <person name="Martin F.M."/>
        </authorList>
    </citation>
    <scope>NUCLEOTIDE SEQUENCE [LARGE SCALE GENOMIC DNA]</scope>
    <source>
        <strain evidence="2 3">RN42</strain>
    </source>
</reference>
<dbReference type="AlphaFoldDB" id="A0A3N4I791"/>
<evidence type="ECO:0000256" key="1">
    <source>
        <dbReference type="SAM" id="MobiDB-lite"/>
    </source>
</evidence>
<name>A0A3N4I791_ASCIM</name>
<feature type="compositionally biased region" description="Polar residues" evidence="1">
    <location>
        <begin position="1"/>
        <end position="29"/>
    </location>
</feature>
<keyword evidence="3" id="KW-1185">Reference proteome</keyword>
<feature type="compositionally biased region" description="Low complexity" evidence="1">
    <location>
        <begin position="30"/>
        <end position="47"/>
    </location>
</feature>
<dbReference type="EMBL" id="ML119680">
    <property type="protein sequence ID" value="RPA81336.1"/>
    <property type="molecule type" value="Genomic_DNA"/>
</dbReference>
<evidence type="ECO:0000313" key="2">
    <source>
        <dbReference type="EMBL" id="RPA81336.1"/>
    </source>
</evidence>
<dbReference type="Proteomes" id="UP000275078">
    <property type="component" value="Unassembled WGS sequence"/>
</dbReference>
<protein>
    <submittedName>
        <fullName evidence="2">Uncharacterized protein</fullName>
    </submittedName>
</protein>
<sequence>MTTYTNPSPATEPDTVTSPVTQSASRTHLSTTAKTSRTPPSAPATATQPLDNACNKVNDNEKGTKNNVGAIGLTGVGIETLERNVAKALGYSRDQLLEGLAIERNNMKTRSDVKTLLDFGYINIIKQRNHQAPSKNPEVHECAQVSYPLHEDMALVLSEIGQERKFWGALHIARESRNYALHGRKTQRRAAAFSQLFRQAAEDIEKISMV</sequence>
<proteinExistence type="predicted"/>
<feature type="region of interest" description="Disordered" evidence="1">
    <location>
        <begin position="1"/>
        <end position="68"/>
    </location>
</feature>